<sequence length="1062" mass="115219">MLYLLQLIENEMIVSLEKQTRTVQGKEVPLKSYVNPSTGDVEVLVDAGELEDLEGLELHWAVQGPEGREWSLPPSSIRPENSRDFGDGKALRTPPTCAEENSFRFVIPRAASEETGVTGIVGILVSGENWLHGEDGKGDLSIPTCAPDPNSNAVVERAAAEEAVSGDAGGFERGGIGLFRRYQLASELLDEARAGAKGAGAMLAWIRLSANRQLQWYTSGNYQGKDMASLQKSFAENVAGCVSDGRLDPLVRHLFRNVMATLPRGGGNGDDIRMGILNILRTHGIKEGHRPGIEDTFLAQWHQKLHSSTTVDDIAICEAYLHFLRTGMWDDFWGHLWDHGGLSREDLGAMKVGWKNNSGITGPANHMPHMIPDFEHLLWILKVTHSGGDLDTAMTMARGHLPDDVAWEVDDLLQNRDAWWVPGKIVEIRSKLADQWKNPGCPRDVLLLDICLESFLRTKIEQIDLYSLSDDDVISVAELALRSGTISTDDPGLVNALHLWQRMMSEESRWSEEWARAADSALEYLSISLGKFMDGLTSVTQPAAEAIGQAAKVPDSYILNFGEEIVRGHPLFVLSGMINRLQKPIKAASGGSTWNVVSPLSGDAKGEILVENLSELQGESFEAAPIVLLSEGLGGLEDIPEGVVAVLTASPIDILSHIAIRARNTGVFLASCSDTKEWEAMSATGKGVPAKVCCDSTTGKIFLEEIAEAELLANGKRGEKKVVEALKLIPPEKSENWVLTPSEYKRGVVGGKSFNLGALHKISKELSGVTTPSSFSLPFGSFEKALESDGEADSELKDALKGLKEAAGGPEEVRRELEAIRSLVGSLSLPEELRAELQDSLQAGLEHVPGSEMIEGELWEAVKSVWASKWTERAYLSRKACGIAEEDLSMAVLLMDLVPAEYAFVLHTTNPISLDANEVFGEIVVGLGEALVGNDPGKALSFLYNKESESVKILTLPSKPTAYFAPEEGSVIARSDSNGEDLESFAGAGLYDSVATLGTVASPVNYSNEPLMWDAQFQEELATRIAKIALQVEGHCGTAQDIEGAIRQGEVYLLQSRNQVVA</sequence>
<reference evidence="15 16" key="1">
    <citation type="submission" date="2018-07" db="EMBL/GenBank/DDBJ databases">
        <title>The complete nuclear genome of the prasinophyte Chloropicon primus (CCMP1205).</title>
        <authorList>
            <person name="Pombert J.-F."/>
            <person name="Otis C."/>
            <person name="Turmel M."/>
            <person name="Lemieux C."/>
        </authorList>
    </citation>
    <scope>NUCLEOTIDE SEQUENCE [LARGE SCALE GENOMIC DNA]</scope>
    <source>
        <strain evidence="15 16">CCMP1205</strain>
    </source>
</reference>
<dbReference type="InterPro" id="IPR054481">
    <property type="entry name" value="GWD1_pHisD"/>
</dbReference>
<evidence type="ECO:0000256" key="5">
    <source>
        <dbReference type="ARBA" id="ARBA00022723"/>
    </source>
</evidence>
<comment type="cofactor">
    <cofactor evidence="1">
        <name>Mg(2+)</name>
        <dbReference type="ChEBI" id="CHEBI:18420"/>
    </cofactor>
</comment>
<protein>
    <submittedName>
        <fullName evidence="15">Pyruvate phosphate dikinase</fullName>
    </submittedName>
</protein>
<evidence type="ECO:0000256" key="6">
    <source>
        <dbReference type="ARBA" id="ARBA00022741"/>
    </source>
</evidence>
<dbReference type="SUPFAM" id="SSF56059">
    <property type="entry name" value="Glutathione synthetase ATP-binding domain-like"/>
    <property type="match status" value="1"/>
</dbReference>
<dbReference type="EMBL" id="CP031041">
    <property type="protein sequence ID" value="QDZ22760.1"/>
    <property type="molecule type" value="Genomic_DNA"/>
</dbReference>
<proteinExistence type="inferred from homology"/>
<dbReference type="Gene3D" id="3.30.1490.20">
    <property type="entry name" value="ATP-grasp fold, A domain"/>
    <property type="match status" value="2"/>
</dbReference>
<evidence type="ECO:0000256" key="8">
    <source>
        <dbReference type="ARBA" id="ARBA00022840"/>
    </source>
</evidence>
<feature type="domain" description="Alpha-glucan water dikinase phosphohistidine-like" evidence="13">
    <location>
        <begin position="594"/>
        <end position="709"/>
    </location>
</feature>
<evidence type="ECO:0000256" key="7">
    <source>
        <dbReference type="ARBA" id="ARBA00022777"/>
    </source>
</evidence>
<dbReference type="AlphaFoldDB" id="A0A5B8MTK5"/>
<evidence type="ECO:0000313" key="16">
    <source>
        <dbReference type="Proteomes" id="UP000316726"/>
    </source>
</evidence>
<evidence type="ECO:0000256" key="11">
    <source>
        <dbReference type="SAM" id="MobiDB-lite"/>
    </source>
</evidence>
<evidence type="ECO:0000256" key="2">
    <source>
        <dbReference type="ARBA" id="ARBA00007837"/>
    </source>
</evidence>
<feature type="domain" description="Pyruvate phosphate dikinase AMP/ATP-binding" evidence="12">
    <location>
        <begin position="857"/>
        <end position="1060"/>
    </location>
</feature>
<evidence type="ECO:0000256" key="10">
    <source>
        <dbReference type="ARBA" id="ARBA00023277"/>
    </source>
</evidence>
<keyword evidence="6" id="KW-0547">Nucleotide-binding</keyword>
<name>A0A5B8MTK5_9CHLO</name>
<evidence type="ECO:0000256" key="9">
    <source>
        <dbReference type="ARBA" id="ARBA00022842"/>
    </source>
</evidence>
<dbReference type="Proteomes" id="UP000316726">
    <property type="component" value="Chromosome 8"/>
</dbReference>
<evidence type="ECO:0000259" key="13">
    <source>
        <dbReference type="Pfam" id="PF22973"/>
    </source>
</evidence>
<keyword evidence="7 15" id="KW-0418">Kinase</keyword>
<dbReference type="GO" id="GO:0005524">
    <property type="term" value="F:ATP binding"/>
    <property type="evidence" value="ECO:0007669"/>
    <property type="project" value="UniProtKB-KW"/>
</dbReference>
<dbReference type="InterPro" id="IPR002192">
    <property type="entry name" value="PPDK_AMP/ATP-bd"/>
</dbReference>
<gene>
    <name evidence="15" type="ORF">A3770_08p52780</name>
</gene>
<evidence type="ECO:0000256" key="1">
    <source>
        <dbReference type="ARBA" id="ARBA00001946"/>
    </source>
</evidence>
<dbReference type="GO" id="GO:0016301">
    <property type="term" value="F:kinase activity"/>
    <property type="evidence" value="ECO:0007669"/>
    <property type="project" value="UniProtKB-KW"/>
</dbReference>
<evidence type="ECO:0000256" key="3">
    <source>
        <dbReference type="ARBA" id="ARBA00011738"/>
    </source>
</evidence>
<feature type="region of interest" description="Disordered" evidence="11">
    <location>
        <begin position="67"/>
        <end position="87"/>
    </location>
</feature>
<evidence type="ECO:0000313" key="15">
    <source>
        <dbReference type="EMBL" id="QDZ22760.1"/>
    </source>
</evidence>
<keyword evidence="5" id="KW-0479">Metal-binding</keyword>
<dbReference type="Pfam" id="PF22973">
    <property type="entry name" value="GWD1_pHisD"/>
    <property type="match status" value="1"/>
</dbReference>
<comment type="subunit">
    <text evidence="3">Homodimer.</text>
</comment>
<evidence type="ECO:0000256" key="4">
    <source>
        <dbReference type="ARBA" id="ARBA00022679"/>
    </source>
</evidence>
<dbReference type="InterPro" id="IPR056301">
    <property type="entry name" value="GWD-like_N_Ig"/>
</dbReference>
<dbReference type="Gene3D" id="3.30.470.20">
    <property type="entry name" value="ATP-grasp fold, B domain"/>
    <property type="match status" value="1"/>
</dbReference>
<feature type="domain" description="Alpha-glucan water dikinase-like N-terminal Ig-like" evidence="14">
    <location>
        <begin position="35"/>
        <end position="134"/>
    </location>
</feature>
<dbReference type="PANTHER" id="PTHR46999">
    <property type="entry name" value="ALPHA-GLUCAN WATER DIKINASE 1, CHLOROPLASTIC-RELATED"/>
    <property type="match status" value="1"/>
</dbReference>
<keyword evidence="4" id="KW-0808">Transferase</keyword>
<comment type="similarity">
    <text evidence="2">Belongs to the PEP-utilizing enzyme family.</text>
</comment>
<evidence type="ECO:0000259" key="12">
    <source>
        <dbReference type="Pfam" id="PF01326"/>
    </source>
</evidence>
<dbReference type="GO" id="GO:0046872">
    <property type="term" value="F:metal ion binding"/>
    <property type="evidence" value="ECO:0007669"/>
    <property type="project" value="UniProtKB-KW"/>
</dbReference>
<keyword evidence="15" id="KW-0670">Pyruvate</keyword>
<organism evidence="15 16">
    <name type="scientific">Chloropicon primus</name>
    <dbReference type="NCBI Taxonomy" id="1764295"/>
    <lineage>
        <taxon>Eukaryota</taxon>
        <taxon>Viridiplantae</taxon>
        <taxon>Chlorophyta</taxon>
        <taxon>Chloropicophyceae</taxon>
        <taxon>Chloropicales</taxon>
        <taxon>Chloropicaceae</taxon>
        <taxon>Chloropicon</taxon>
    </lineage>
</organism>
<dbReference type="Pfam" id="PF23166">
    <property type="entry name" value="Ig_N_CWD1"/>
    <property type="match status" value="1"/>
</dbReference>
<keyword evidence="10" id="KW-0119">Carbohydrate metabolism</keyword>
<dbReference type="InterPro" id="IPR013815">
    <property type="entry name" value="ATP_grasp_subdomain_1"/>
</dbReference>
<accession>A0A5B8MTK5</accession>
<dbReference type="OrthoDB" id="6123450at2759"/>
<dbReference type="PANTHER" id="PTHR46999:SF2">
    <property type="entry name" value="CARBOHYDRATE-BINDING MODULE FAMILY 45 PROTEIN"/>
    <property type="match status" value="1"/>
</dbReference>
<dbReference type="Pfam" id="PF01326">
    <property type="entry name" value="PPDK_N"/>
    <property type="match status" value="1"/>
</dbReference>
<dbReference type="STRING" id="1764295.A0A5B8MTK5"/>
<keyword evidence="9" id="KW-0460">Magnesium</keyword>
<keyword evidence="16" id="KW-1185">Reference proteome</keyword>
<keyword evidence="8" id="KW-0067">ATP-binding</keyword>
<evidence type="ECO:0000259" key="14">
    <source>
        <dbReference type="Pfam" id="PF23166"/>
    </source>
</evidence>